<keyword evidence="3 8" id="KW-0808">Transferase</keyword>
<dbReference type="GO" id="GO:0032259">
    <property type="term" value="P:methylation"/>
    <property type="evidence" value="ECO:0007669"/>
    <property type="project" value="UniProtKB-KW"/>
</dbReference>
<dbReference type="Gene3D" id="1.10.8.10">
    <property type="entry name" value="DNA helicase RuvA subunit, C-terminal domain"/>
    <property type="match status" value="1"/>
</dbReference>
<evidence type="ECO:0000259" key="6">
    <source>
        <dbReference type="Pfam" id="PF05175"/>
    </source>
</evidence>
<accession>J0MNA4</accession>
<dbReference type="AlphaFoldDB" id="J0MNA4"/>
<protein>
    <recommendedName>
        <fullName evidence="1">peptide chain release factor N(5)-glutamine methyltransferase</fullName>
        <ecNumber evidence="1">2.1.1.297</ecNumber>
    </recommendedName>
</protein>
<evidence type="ECO:0000256" key="2">
    <source>
        <dbReference type="ARBA" id="ARBA00022603"/>
    </source>
</evidence>
<evidence type="ECO:0000256" key="5">
    <source>
        <dbReference type="ARBA" id="ARBA00048391"/>
    </source>
</evidence>
<dbReference type="InterPro" id="IPR029063">
    <property type="entry name" value="SAM-dependent_MTases_sf"/>
</dbReference>
<dbReference type="InterPro" id="IPR004556">
    <property type="entry name" value="HemK-like"/>
</dbReference>
<dbReference type="Pfam" id="PF05175">
    <property type="entry name" value="MTS"/>
    <property type="match status" value="1"/>
</dbReference>
<dbReference type="NCBIfam" id="TIGR00536">
    <property type="entry name" value="hemK_fam"/>
    <property type="match status" value="1"/>
</dbReference>
<comment type="catalytic activity">
    <reaction evidence="5">
        <text>L-glutaminyl-[peptide chain release factor] + S-adenosyl-L-methionine = N(5)-methyl-L-glutaminyl-[peptide chain release factor] + S-adenosyl-L-homocysteine + H(+)</text>
        <dbReference type="Rhea" id="RHEA:42896"/>
        <dbReference type="Rhea" id="RHEA-COMP:10271"/>
        <dbReference type="Rhea" id="RHEA-COMP:10272"/>
        <dbReference type="ChEBI" id="CHEBI:15378"/>
        <dbReference type="ChEBI" id="CHEBI:30011"/>
        <dbReference type="ChEBI" id="CHEBI:57856"/>
        <dbReference type="ChEBI" id="CHEBI:59789"/>
        <dbReference type="ChEBI" id="CHEBI:61891"/>
        <dbReference type="EC" id="2.1.1.297"/>
    </reaction>
</comment>
<dbReference type="InterPro" id="IPR002052">
    <property type="entry name" value="DNA_methylase_N6_adenine_CS"/>
</dbReference>
<dbReference type="PATRIC" id="fig|1125718.3.peg.2894"/>
<organism evidence="8 9">
    <name type="scientific">Actinomyces massiliensis F0489</name>
    <dbReference type="NCBI Taxonomy" id="1125718"/>
    <lineage>
        <taxon>Bacteria</taxon>
        <taxon>Bacillati</taxon>
        <taxon>Actinomycetota</taxon>
        <taxon>Actinomycetes</taxon>
        <taxon>Actinomycetales</taxon>
        <taxon>Actinomycetaceae</taxon>
        <taxon>Actinomyces</taxon>
    </lineage>
</organism>
<dbReference type="GO" id="GO:0003676">
    <property type="term" value="F:nucleic acid binding"/>
    <property type="evidence" value="ECO:0007669"/>
    <property type="project" value="InterPro"/>
</dbReference>
<reference evidence="8 9" key="1">
    <citation type="submission" date="2012-05" db="EMBL/GenBank/DDBJ databases">
        <authorList>
            <person name="Harkins D.M."/>
            <person name="Madupu R."/>
            <person name="Durkin A.S."/>
            <person name="Torralba M."/>
            <person name="Methe B."/>
            <person name="Sutton G.G."/>
            <person name="Nelson K.E."/>
        </authorList>
    </citation>
    <scope>NUCLEOTIDE SEQUENCE [LARGE SCALE GENOMIC DNA]</scope>
    <source>
        <strain evidence="8 9">F0489</strain>
    </source>
</reference>
<feature type="domain" description="Release factor glutamine methyltransferase N-terminal" evidence="7">
    <location>
        <begin position="14"/>
        <end position="76"/>
    </location>
</feature>
<dbReference type="PROSITE" id="PS00092">
    <property type="entry name" value="N6_MTASE"/>
    <property type="match status" value="1"/>
</dbReference>
<name>J0MNA4_9ACTO</name>
<dbReference type="OrthoDB" id="9800643at2"/>
<dbReference type="EC" id="2.1.1.297" evidence="1"/>
<dbReference type="InterPro" id="IPR007848">
    <property type="entry name" value="Small_mtfrase_dom"/>
</dbReference>
<proteinExistence type="predicted"/>
<dbReference type="PANTHER" id="PTHR18895:SF74">
    <property type="entry name" value="MTRF1L RELEASE FACTOR GLUTAMINE METHYLTRANSFERASE"/>
    <property type="match status" value="1"/>
</dbReference>
<evidence type="ECO:0000313" key="9">
    <source>
        <dbReference type="Proteomes" id="UP000002941"/>
    </source>
</evidence>
<dbReference type="EMBL" id="AKFT01000226">
    <property type="protein sequence ID" value="EJF35684.1"/>
    <property type="molecule type" value="Genomic_DNA"/>
</dbReference>
<keyword evidence="2 8" id="KW-0489">Methyltransferase</keyword>
<dbReference type="CDD" id="cd02440">
    <property type="entry name" value="AdoMet_MTases"/>
    <property type="match status" value="1"/>
</dbReference>
<dbReference type="eggNOG" id="COG2890">
    <property type="taxonomic scope" value="Bacteria"/>
</dbReference>
<feature type="domain" description="Methyltransferase small" evidence="6">
    <location>
        <begin position="86"/>
        <end position="204"/>
    </location>
</feature>
<dbReference type="Pfam" id="PF17827">
    <property type="entry name" value="PrmC_N"/>
    <property type="match status" value="1"/>
</dbReference>
<dbReference type="PANTHER" id="PTHR18895">
    <property type="entry name" value="HEMK METHYLTRANSFERASE"/>
    <property type="match status" value="1"/>
</dbReference>
<evidence type="ECO:0000256" key="3">
    <source>
        <dbReference type="ARBA" id="ARBA00022679"/>
    </source>
</evidence>
<dbReference type="Gene3D" id="3.40.50.150">
    <property type="entry name" value="Vaccinia Virus protein VP39"/>
    <property type="match status" value="1"/>
</dbReference>
<dbReference type="InterPro" id="IPR040758">
    <property type="entry name" value="PrmC_N"/>
</dbReference>
<sequence>MSAPDRYQLRRDVRAAARRLAAAGVACPENDARLLAEHALGAPLLLAVGADPDFSEHYEALIARREGREPLQHIIGVMWFRGQELVSRPGVFIVRPETEVVAGTAIEAARRMVADGAAPLVVDLCAGSGAIAAALACEVPEARVVAVEIDEEAAALACENCGRLAPGRVEVIRGDATDAQVLNDLDGCVDVVVSNPPYVPAEAIEDAETARYDPDRALFGGGEDGLAVPCAVVHRAAGLLRPGGALVMEHDPRQSEELRDAALTAGFTMAETGRDLAGRDRYLRAERGARRPFSSIPGSGTRLS</sequence>
<dbReference type="InterPro" id="IPR019874">
    <property type="entry name" value="RF_methyltr_PrmC"/>
</dbReference>
<keyword evidence="4" id="KW-0949">S-adenosyl-L-methionine</keyword>
<gene>
    <name evidence="8" type="primary">prmC</name>
    <name evidence="8" type="ORF">HMPREF1318_1240</name>
</gene>
<dbReference type="SUPFAM" id="SSF53335">
    <property type="entry name" value="S-adenosyl-L-methionine-dependent methyltransferases"/>
    <property type="match status" value="1"/>
</dbReference>
<dbReference type="NCBIfam" id="TIGR03534">
    <property type="entry name" value="RF_mod_PrmC"/>
    <property type="match status" value="1"/>
</dbReference>
<evidence type="ECO:0000259" key="7">
    <source>
        <dbReference type="Pfam" id="PF17827"/>
    </source>
</evidence>
<dbReference type="RefSeq" id="WP_008734143.1">
    <property type="nucleotide sequence ID" value="NZ_AKFT01000226.1"/>
</dbReference>
<dbReference type="Proteomes" id="UP000002941">
    <property type="component" value="Unassembled WGS sequence"/>
</dbReference>
<keyword evidence="9" id="KW-1185">Reference proteome</keyword>
<evidence type="ECO:0000256" key="4">
    <source>
        <dbReference type="ARBA" id="ARBA00022691"/>
    </source>
</evidence>
<dbReference type="GO" id="GO:0102559">
    <property type="term" value="F:peptide chain release factor N(5)-glutamine methyltransferase activity"/>
    <property type="evidence" value="ECO:0007669"/>
    <property type="project" value="UniProtKB-EC"/>
</dbReference>
<dbReference type="InterPro" id="IPR050320">
    <property type="entry name" value="N5-glutamine_MTase"/>
</dbReference>
<comment type="caution">
    <text evidence="8">The sequence shown here is derived from an EMBL/GenBank/DDBJ whole genome shotgun (WGS) entry which is preliminary data.</text>
</comment>
<evidence type="ECO:0000256" key="1">
    <source>
        <dbReference type="ARBA" id="ARBA00012771"/>
    </source>
</evidence>
<evidence type="ECO:0000313" key="8">
    <source>
        <dbReference type="EMBL" id="EJF35684.1"/>
    </source>
</evidence>